<protein>
    <recommendedName>
        <fullName evidence="2">Retrotransposon gag domain-containing protein</fullName>
    </recommendedName>
</protein>
<dbReference type="PaxDb" id="4097-A0A1S4BQ00"/>
<gene>
    <name evidence="1" type="primary">LOC107810665</name>
</gene>
<sequence>MDLAHPPSPDSPDFKLWSICNDMVLSWLLNSLSKEIVGSIIYSRTTRDRFGQSNGVKLFHLQKDLNDLVQGSNDIAGYFTKVKRLWDELDTLNVNISCECDCTCGAICGSLVPDFGFLALSSVAVSLF</sequence>
<dbReference type="RefSeq" id="XP_016490950.1">
    <property type="nucleotide sequence ID" value="XM_016635464.1"/>
</dbReference>
<name>A0A1S4BQ00_TOBAC</name>
<dbReference type="PANTHER" id="PTHR37610">
    <property type="entry name" value="CCHC-TYPE DOMAIN-CONTAINING PROTEIN"/>
    <property type="match status" value="1"/>
</dbReference>
<dbReference type="PANTHER" id="PTHR37610:SF6">
    <property type="entry name" value="GAG-POLYPEPTIDE OF LTR COPIA-TYPE-RELATED"/>
    <property type="match status" value="1"/>
</dbReference>
<dbReference type="AlphaFoldDB" id="A0A1S4BQ00"/>
<reference evidence="1" key="1">
    <citation type="submission" date="2025-08" db="UniProtKB">
        <authorList>
            <consortium name="RefSeq"/>
        </authorList>
    </citation>
    <scope>IDENTIFICATION</scope>
</reference>
<dbReference type="OrthoDB" id="1293643at2759"/>
<organism evidence="1">
    <name type="scientific">Nicotiana tabacum</name>
    <name type="common">Common tobacco</name>
    <dbReference type="NCBI Taxonomy" id="4097"/>
    <lineage>
        <taxon>Eukaryota</taxon>
        <taxon>Viridiplantae</taxon>
        <taxon>Streptophyta</taxon>
        <taxon>Embryophyta</taxon>
        <taxon>Tracheophyta</taxon>
        <taxon>Spermatophyta</taxon>
        <taxon>Magnoliopsida</taxon>
        <taxon>eudicotyledons</taxon>
        <taxon>Gunneridae</taxon>
        <taxon>Pentapetalae</taxon>
        <taxon>asterids</taxon>
        <taxon>lamiids</taxon>
        <taxon>Solanales</taxon>
        <taxon>Solanaceae</taxon>
        <taxon>Nicotianoideae</taxon>
        <taxon>Nicotianeae</taxon>
        <taxon>Nicotiana</taxon>
    </lineage>
</organism>
<accession>A0A1S4BQ00</accession>
<dbReference type="KEGG" id="nta:107810665"/>
<evidence type="ECO:0008006" key="2">
    <source>
        <dbReference type="Google" id="ProtNLM"/>
    </source>
</evidence>
<evidence type="ECO:0000313" key="1">
    <source>
        <dbReference type="RefSeq" id="XP_016490950.1"/>
    </source>
</evidence>
<proteinExistence type="predicted"/>